<evidence type="ECO:0000313" key="6">
    <source>
        <dbReference type="EMBL" id="CEG13858.1"/>
    </source>
</evidence>
<dbReference type="PANTHER" id="PTHR43715:SF1">
    <property type="entry name" value="GDP-MANNOSE 4,6 DEHYDRATASE"/>
    <property type="match status" value="1"/>
</dbReference>
<dbReference type="InterPro" id="IPR036291">
    <property type="entry name" value="NAD(P)-bd_dom_sf"/>
</dbReference>
<dbReference type="Gene3D" id="3.40.50.720">
    <property type="entry name" value="NAD(P)-binding Rossmann-like Domain"/>
    <property type="match status" value="1"/>
</dbReference>
<reference evidence="6" key="1">
    <citation type="submission" date="2014-09" db="EMBL/GenBank/DDBJ databases">
        <authorList>
            <person name="Probst J Alexander"/>
        </authorList>
    </citation>
    <scope>NUCLEOTIDE SEQUENCE</scope>
</reference>
<accession>A0A098ECW6</accession>
<dbReference type="InterPro" id="IPR016040">
    <property type="entry name" value="NAD(P)-bd_dom"/>
</dbReference>
<evidence type="ECO:0000256" key="1">
    <source>
        <dbReference type="ARBA" id="ARBA00001937"/>
    </source>
</evidence>
<proteinExistence type="inferred from homology"/>
<dbReference type="InterPro" id="IPR006368">
    <property type="entry name" value="GDP_Man_deHydtase"/>
</dbReference>
<dbReference type="SUPFAM" id="SSF51735">
    <property type="entry name" value="NAD(P)-binding Rossmann-fold domains"/>
    <property type="match status" value="1"/>
</dbReference>
<evidence type="ECO:0000259" key="5">
    <source>
        <dbReference type="Pfam" id="PF16363"/>
    </source>
</evidence>
<dbReference type="CDD" id="cd05260">
    <property type="entry name" value="GDP_MD_SDR_e"/>
    <property type="match status" value="1"/>
</dbReference>
<dbReference type="Gene3D" id="3.90.25.10">
    <property type="entry name" value="UDP-galactose 4-epimerase, domain 1"/>
    <property type="match status" value="1"/>
</dbReference>
<comment type="cofactor">
    <cofactor evidence="1">
        <name>NADP(+)</name>
        <dbReference type="ChEBI" id="CHEBI:58349"/>
    </cofactor>
</comment>
<dbReference type="AlphaFoldDB" id="A0A098ECW6"/>
<dbReference type="PANTHER" id="PTHR43715">
    <property type="entry name" value="GDP-MANNOSE 4,6-DEHYDRATASE"/>
    <property type="match status" value="1"/>
</dbReference>
<comment type="similarity">
    <text evidence="2">Belongs to the NAD(P)-dependent epimerase/dehydratase family. GDP-mannose 4,6-dehydratase subfamily.</text>
</comment>
<keyword evidence="4 6" id="KW-0456">Lyase</keyword>
<dbReference type="FunFam" id="3.40.50.720:FF:000924">
    <property type="entry name" value="GDP-mannose 4,6 dehydratase"/>
    <property type="match status" value="1"/>
</dbReference>
<dbReference type="EC" id="4.2.1.47" evidence="3"/>
<evidence type="ECO:0000256" key="4">
    <source>
        <dbReference type="ARBA" id="ARBA00023239"/>
    </source>
</evidence>
<evidence type="ECO:0000256" key="2">
    <source>
        <dbReference type="ARBA" id="ARBA00009263"/>
    </source>
</evidence>
<organism evidence="6">
    <name type="scientific">groundwater metagenome</name>
    <dbReference type="NCBI Taxonomy" id="717931"/>
    <lineage>
        <taxon>unclassified sequences</taxon>
        <taxon>metagenomes</taxon>
        <taxon>ecological metagenomes</taxon>
    </lineage>
</organism>
<gene>
    <name evidence="6" type="primary">gmd</name>
    <name evidence="6" type="ORF">MSIBF_A600003</name>
</gene>
<dbReference type="GO" id="GO:0008446">
    <property type="term" value="F:GDP-mannose 4,6-dehydratase activity"/>
    <property type="evidence" value="ECO:0007669"/>
    <property type="project" value="UniProtKB-EC"/>
</dbReference>
<evidence type="ECO:0000256" key="3">
    <source>
        <dbReference type="ARBA" id="ARBA00011989"/>
    </source>
</evidence>
<dbReference type="NCBIfam" id="TIGR01472">
    <property type="entry name" value="gmd"/>
    <property type="match status" value="1"/>
</dbReference>
<dbReference type="Pfam" id="PF16363">
    <property type="entry name" value="GDP_Man_Dehyd"/>
    <property type="match status" value="1"/>
</dbReference>
<name>A0A098ECW6_9ZZZZ</name>
<feature type="domain" description="NAD(P)-binding" evidence="5">
    <location>
        <begin position="6"/>
        <end position="318"/>
    </location>
</feature>
<dbReference type="EMBL" id="CCXY01000425">
    <property type="protein sequence ID" value="CEG13858.1"/>
    <property type="molecule type" value="Genomic_DNA"/>
</dbReference>
<sequence length="350" mass="40512">MVKKALITGLTGQDGSYLAELLLSKGYIVYGIIRRSSTFNTSRIDHILVDKHDTNARVFLHYGDLSDSSQISNIIYNIKPDEIYHLGAQSHVRVSFDIPEYSGDITGIGTTRILDAILKSNNKNKIKFYQASSSEMFGRAKPPQDEETPFQPCSPYACSKVYSYWMAKNYREGYEMFTCNGILFNHESPRRGEIFVTRKITRAIVNILAGKQKYLYLGNLEAKRDWGYAPEYVEFMWKMLQNDKPEDFVIGTGEAHSVREFVDEAFKYVDLNQEEHVKIDLHYFRPVEVEQLIADHSKAKDKLGWDPRVKFKDLIKIMIDADMRKIGLKPIGEGDEYLNKKFPDRWWKVD</sequence>
<dbReference type="GO" id="GO:0042351">
    <property type="term" value="P:'de novo' GDP-L-fucose biosynthetic process"/>
    <property type="evidence" value="ECO:0007669"/>
    <property type="project" value="TreeGrafter"/>
</dbReference>
<protein>
    <recommendedName>
        <fullName evidence="3">GDP-mannose 4,6-dehydratase</fullName>
        <ecNumber evidence="3">4.2.1.47</ecNumber>
    </recommendedName>
</protein>
<dbReference type="HAMAP" id="MF_00955">
    <property type="entry name" value="GDP_Man_dehydratase"/>
    <property type="match status" value="1"/>
</dbReference>